<sequence length="210" mass="24250">MSWFSFITLNYITFVCFVLIQVFALLVCSKPKPVDSAKVKRKHVQPQRKRVVVRREVLSPDSEEREVQLEYYGSQKSDDYRYPSSLENSTQLDNHHQLKTCEGEPSTQESADTATLPTSKELEKPKKGGGFNWFKKTTNKKHTTMKTQTEEPVITGLENSHKEQKEQHRVQPMAKKKRVRPLKEAHRPKSPTPPAETQKTKTHDVFVDCP</sequence>
<comment type="caution">
    <text evidence="3">The sequence shown here is derived from an EMBL/GenBank/DDBJ whole genome shotgun (WGS) entry which is preliminary data.</text>
</comment>
<evidence type="ECO:0000256" key="2">
    <source>
        <dbReference type="SAM" id="Phobius"/>
    </source>
</evidence>
<keyword evidence="2" id="KW-0812">Transmembrane</keyword>
<keyword evidence="4" id="KW-1185">Reference proteome</keyword>
<keyword evidence="2" id="KW-1133">Transmembrane helix</keyword>
<name>A0A811L9E6_9BILA</name>
<evidence type="ECO:0000256" key="1">
    <source>
        <dbReference type="SAM" id="MobiDB-lite"/>
    </source>
</evidence>
<dbReference type="Proteomes" id="UP000614601">
    <property type="component" value="Unassembled WGS sequence"/>
</dbReference>
<accession>A0A811L9E6</accession>
<gene>
    <name evidence="3" type="ORF">BOKJ2_LOCUS11822</name>
</gene>
<evidence type="ECO:0000313" key="3">
    <source>
        <dbReference type="EMBL" id="CAD5225927.1"/>
    </source>
</evidence>
<dbReference type="Proteomes" id="UP000783686">
    <property type="component" value="Unassembled WGS sequence"/>
</dbReference>
<protein>
    <submittedName>
        <fullName evidence="3">Uncharacterized protein</fullName>
    </submittedName>
</protein>
<feature type="transmembrane region" description="Helical" evidence="2">
    <location>
        <begin position="6"/>
        <end position="28"/>
    </location>
</feature>
<organism evidence="3 4">
    <name type="scientific">Bursaphelenchus okinawaensis</name>
    <dbReference type="NCBI Taxonomy" id="465554"/>
    <lineage>
        <taxon>Eukaryota</taxon>
        <taxon>Metazoa</taxon>
        <taxon>Ecdysozoa</taxon>
        <taxon>Nematoda</taxon>
        <taxon>Chromadorea</taxon>
        <taxon>Rhabditida</taxon>
        <taxon>Tylenchina</taxon>
        <taxon>Tylenchomorpha</taxon>
        <taxon>Aphelenchoidea</taxon>
        <taxon>Aphelenchoididae</taxon>
        <taxon>Bursaphelenchus</taxon>
    </lineage>
</organism>
<reference evidence="3" key="1">
    <citation type="submission" date="2020-09" db="EMBL/GenBank/DDBJ databases">
        <authorList>
            <person name="Kikuchi T."/>
        </authorList>
    </citation>
    <scope>NUCLEOTIDE SEQUENCE</scope>
    <source>
        <strain evidence="3">SH1</strain>
    </source>
</reference>
<dbReference type="EMBL" id="CAJFCW020000005">
    <property type="protein sequence ID" value="CAG9121490.1"/>
    <property type="molecule type" value="Genomic_DNA"/>
</dbReference>
<dbReference type="AlphaFoldDB" id="A0A811L9E6"/>
<feature type="compositionally biased region" description="Polar residues" evidence="1">
    <location>
        <begin position="105"/>
        <end position="118"/>
    </location>
</feature>
<feature type="compositionally biased region" description="Basic and acidic residues" evidence="1">
    <location>
        <begin position="93"/>
        <end position="102"/>
    </location>
</feature>
<proteinExistence type="predicted"/>
<evidence type="ECO:0000313" key="4">
    <source>
        <dbReference type="Proteomes" id="UP000614601"/>
    </source>
</evidence>
<dbReference type="EMBL" id="CAJFDH010000005">
    <property type="protein sequence ID" value="CAD5225927.1"/>
    <property type="molecule type" value="Genomic_DNA"/>
</dbReference>
<feature type="compositionally biased region" description="Basic and acidic residues" evidence="1">
    <location>
        <begin position="159"/>
        <end position="169"/>
    </location>
</feature>
<feature type="compositionally biased region" description="Basic and acidic residues" evidence="1">
    <location>
        <begin position="198"/>
        <end position="210"/>
    </location>
</feature>
<keyword evidence="2" id="KW-0472">Membrane</keyword>
<feature type="region of interest" description="Disordered" evidence="1">
    <location>
        <begin position="78"/>
        <end position="210"/>
    </location>
</feature>
<dbReference type="OrthoDB" id="10652325at2759"/>